<evidence type="ECO:0000256" key="3">
    <source>
        <dbReference type="ARBA" id="ARBA00022827"/>
    </source>
</evidence>
<sequence>MQSEGDTVEADLVVLGSGVSGLTAALTAALAGLRVVVLEHLDVIGGTSARSSGTVWIPDNHYARARGLDGDGAAAEAYLDALLADRGAPEMWRAFLEAGPRMLRDLETRAGLGFRPFMTAADYRQDCPGAAPGGRALEPLAFDGRLLGKDFSRLGRPLPELMLFGGMMVTRAEAAELLQADRSPRAAMLVARLVARYLRDRLRYGRGTRLVLGNALVARLLKTCLNAGVEIRVNVATERLVLEKGWVVGVAARAHGRRLAFRVARGVVMAGGGFPANAGWRVRELPAPVAEHTPASPGADGSTMALALEAGAALGSSGLDNALWFPSSIAKRPDGTTAVYPHIVLDRPKPGLVAVDASGRRFVNEAVSYHEFVRGMYRANAVPAWLVCDREFIRKYGLGLIRPRTPSLRKHVESGYLTEAGSIAELADRIGVPAADLETTIARFNGFAATGRDEDFHRGETIYDRGNGDAAHRPNPSLGPIERAPFYAVAVWPTPLGTSRGLVADAQARVLDGEGRPIPGLFVCGNDMHSVFGGEYPGAGAQLGQGMTFGWIAARTAAGIDEA</sequence>
<keyword evidence="4" id="KW-0560">Oxidoreductase</keyword>
<evidence type="ECO:0000313" key="7">
    <source>
        <dbReference type="Proteomes" id="UP000017819"/>
    </source>
</evidence>
<dbReference type="InterPro" id="IPR050315">
    <property type="entry name" value="FAD-oxidoreductase_2"/>
</dbReference>
<dbReference type="InterPro" id="IPR027477">
    <property type="entry name" value="Succ_DH/fumarate_Rdtase_cat_sf"/>
</dbReference>
<dbReference type="AlphaFoldDB" id="V4TM77"/>
<name>V4TM77_9HYPH</name>
<dbReference type="RefSeq" id="WP_023430796.1">
    <property type="nucleotide sequence ID" value="NZ_AWXZ01000013.1"/>
</dbReference>
<evidence type="ECO:0000256" key="4">
    <source>
        <dbReference type="ARBA" id="ARBA00023002"/>
    </source>
</evidence>
<feature type="domain" description="FAD-dependent oxidoreductase 2 FAD-binding" evidence="5">
    <location>
        <begin position="11"/>
        <end position="542"/>
    </location>
</feature>
<gene>
    <name evidence="6" type="ORF">N177_0647</name>
</gene>
<dbReference type="PANTHER" id="PTHR43400:SF10">
    <property type="entry name" value="3-OXOSTEROID 1-DEHYDROGENASE"/>
    <property type="match status" value="1"/>
</dbReference>
<evidence type="ECO:0000259" key="5">
    <source>
        <dbReference type="Pfam" id="PF00890"/>
    </source>
</evidence>
<dbReference type="InterPro" id="IPR036188">
    <property type="entry name" value="FAD/NAD-bd_sf"/>
</dbReference>
<dbReference type="Gene3D" id="3.90.700.10">
    <property type="entry name" value="Succinate dehydrogenase/fumarate reductase flavoprotein, catalytic domain"/>
    <property type="match status" value="1"/>
</dbReference>
<evidence type="ECO:0000313" key="6">
    <source>
        <dbReference type="EMBL" id="ESR26863.1"/>
    </source>
</evidence>
<dbReference type="OrthoDB" id="3178130at2"/>
<comment type="cofactor">
    <cofactor evidence="1">
        <name>FAD</name>
        <dbReference type="ChEBI" id="CHEBI:57692"/>
    </cofactor>
</comment>
<dbReference type="eggNOG" id="COG1053">
    <property type="taxonomic scope" value="Bacteria"/>
</dbReference>
<dbReference type="PANTHER" id="PTHR43400">
    <property type="entry name" value="FUMARATE REDUCTASE"/>
    <property type="match status" value="1"/>
</dbReference>
<keyword evidence="3" id="KW-0274">FAD</keyword>
<proteinExistence type="predicted"/>
<keyword evidence="2" id="KW-0285">Flavoprotein</keyword>
<dbReference type="PATRIC" id="fig|631454.5.peg.637"/>
<comment type="caution">
    <text evidence="6">The sequence shown here is derived from an EMBL/GenBank/DDBJ whole genome shotgun (WGS) entry which is preliminary data.</text>
</comment>
<protein>
    <submittedName>
        <fullName evidence="6">Succinate dehydrogenase/fumarate reductase, flavoprotein subunit</fullName>
    </submittedName>
</protein>
<dbReference type="Pfam" id="PF00890">
    <property type="entry name" value="FAD_binding_2"/>
    <property type="match status" value="1"/>
</dbReference>
<evidence type="ECO:0000256" key="2">
    <source>
        <dbReference type="ARBA" id="ARBA00022630"/>
    </source>
</evidence>
<dbReference type="Gene3D" id="3.50.50.60">
    <property type="entry name" value="FAD/NAD(P)-binding domain"/>
    <property type="match status" value="2"/>
</dbReference>
<dbReference type="EMBL" id="AWXZ01000013">
    <property type="protein sequence ID" value="ESR26863.1"/>
    <property type="molecule type" value="Genomic_DNA"/>
</dbReference>
<keyword evidence="7" id="KW-1185">Reference proteome</keyword>
<dbReference type="SUPFAM" id="SSF56425">
    <property type="entry name" value="Succinate dehydrogenase/fumarate reductase flavoprotein, catalytic domain"/>
    <property type="match status" value="1"/>
</dbReference>
<dbReference type="GO" id="GO:0008202">
    <property type="term" value="P:steroid metabolic process"/>
    <property type="evidence" value="ECO:0007669"/>
    <property type="project" value="UniProtKB-ARBA"/>
</dbReference>
<reference evidence="6 7" key="1">
    <citation type="journal article" date="2014" name="Genome Announc.">
        <title>Draft Genome Sequence of Lutibaculum baratangense Strain AMV1T, Isolated from a Mud Volcano in Andamans, India.</title>
        <authorList>
            <person name="Singh A."/>
            <person name="Sreenivas A."/>
            <person name="Sathyanarayana Reddy G."/>
            <person name="Pinnaka A.K."/>
            <person name="Shivaji S."/>
        </authorList>
    </citation>
    <scope>NUCLEOTIDE SEQUENCE [LARGE SCALE GENOMIC DNA]</scope>
    <source>
        <strain evidence="6 7">AMV1</strain>
    </source>
</reference>
<organism evidence="6 7">
    <name type="scientific">Lutibaculum baratangense AMV1</name>
    <dbReference type="NCBI Taxonomy" id="631454"/>
    <lineage>
        <taxon>Bacteria</taxon>
        <taxon>Pseudomonadati</taxon>
        <taxon>Pseudomonadota</taxon>
        <taxon>Alphaproteobacteria</taxon>
        <taxon>Hyphomicrobiales</taxon>
        <taxon>Tepidamorphaceae</taxon>
        <taxon>Lutibaculum</taxon>
    </lineage>
</organism>
<dbReference type="STRING" id="631454.N177_0647"/>
<evidence type="ECO:0000256" key="1">
    <source>
        <dbReference type="ARBA" id="ARBA00001974"/>
    </source>
</evidence>
<dbReference type="SUPFAM" id="SSF51905">
    <property type="entry name" value="FAD/NAD(P)-binding domain"/>
    <property type="match status" value="1"/>
</dbReference>
<dbReference type="InterPro" id="IPR003953">
    <property type="entry name" value="FAD-dep_OxRdtase_2_FAD-bd"/>
</dbReference>
<accession>V4TM77</accession>
<dbReference type="Proteomes" id="UP000017819">
    <property type="component" value="Unassembled WGS sequence"/>
</dbReference>
<dbReference type="GO" id="GO:0016491">
    <property type="term" value="F:oxidoreductase activity"/>
    <property type="evidence" value="ECO:0007669"/>
    <property type="project" value="UniProtKB-KW"/>
</dbReference>